<evidence type="ECO:0000256" key="3">
    <source>
        <dbReference type="ARBA" id="ARBA00022729"/>
    </source>
</evidence>
<dbReference type="InterPro" id="IPR000914">
    <property type="entry name" value="SBP_5_dom"/>
</dbReference>
<dbReference type="Pfam" id="PF00496">
    <property type="entry name" value="SBP_bac_5"/>
    <property type="match status" value="1"/>
</dbReference>
<evidence type="ECO:0000256" key="2">
    <source>
        <dbReference type="ARBA" id="ARBA00022448"/>
    </source>
</evidence>
<protein>
    <submittedName>
        <fullName evidence="7">Peptide/nickel transport system substrate-binding protein</fullName>
    </submittedName>
</protein>
<evidence type="ECO:0000313" key="8">
    <source>
        <dbReference type="Proteomes" id="UP000199088"/>
    </source>
</evidence>
<dbReference type="STRING" id="1052260.SAMN05660199_01948"/>
<dbReference type="GO" id="GO:0043190">
    <property type="term" value="C:ATP-binding cassette (ABC) transporter complex"/>
    <property type="evidence" value="ECO:0007669"/>
    <property type="project" value="InterPro"/>
</dbReference>
<name>A0A1H0JDL7_9ACTN</name>
<dbReference type="RefSeq" id="WP_207500459.1">
    <property type="nucleotide sequence ID" value="NZ_FNIR01000005.1"/>
</dbReference>
<dbReference type="PIRSF" id="PIRSF002741">
    <property type="entry name" value="MppA"/>
    <property type="match status" value="1"/>
</dbReference>
<dbReference type="PANTHER" id="PTHR30290:SF9">
    <property type="entry name" value="OLIGOPEPTIDE-BINDING PROTEIN APPA"/>
    <property type="match status" value="1"/>
</dbReference>
<feature type="region of interest" description="Disordered" evidence="4">
    <location>
        <begin position="510"/>
        <end position="530"/>
    </location>
</feature>
<evidence type="ECO:0000256" key="4">
    <source>
        <dbReference type="SAM" id="MobiDB-lite"/>
    </source>
</evidence>
<keyword evidence="2" id="KW-0813">Transport</keyword>
<dbReference type="Gene3D" id="3.40.190.10">
    <property type="entry name" value="Periplasmic binding protein-like II"/>
    <property type="match status" value="1"/>
</dbReference>
<dbReference type="GO" id="GO:0015833">
    <property type="term" value="P:peptide transport"/>
    <property type="evidence" value="ECO:0007669"/>
    <property type="project" value="TreeGrafter"/>
</dbReference>
<gene>
    <name evidence="7" type="ORF">SAMN05660199_01948</name>
</gene>
<dbReference type="AlphaFoldDB" id="A0A1H0JDL7"/>
<feature type="signal peptide" evidence="5">
    <location>
        <begin position="1"/>
        <end position="27"/>
    </location>
</feature>
<organism evidence="7 8">
    <name type="scientific">Klenkia soli</name>
    <dbReference type="NCBI Taxonomy" id="1052260"/>
    <lineage>
        <taxon>Bacteria</taxon>
        <taxon>Bacillati</taxon>
        <taxon>Actinomycetota</taxon>
        <taxon>Actinomycetes</taxon>
        <taxon>Geodermatophilales</taxon>
        <taxon>Geodermatophilaceae</taxon>
        <taxon>Klenkia</taxon>
    </lineage>
</organism>
<accession>A0A1H0JDL7</accession>
<dbReference type="InterPro" id="IPR039424">
    <property type="entry name" value="SBP_5"/>
</dbReference>
<dbReference type="GO" id="GO:1904680">
    <property type="term" value="F:peptide transmembrane transporter activity"/>
    <property type="evidence" value="ECO:0007669"/>
    <property type="project" value="TreeGrafter"/>
</dbReference>
<dbReference type="InterPro" id="IPR030678">
    <property type="entry name" value="Peptide/Ni-bd"/>
</dbReference>
<evidence type="ECO:0000259" key="6">
    <source>
        <dbReference type="Pfam" id="PF00496"/>
    </source>
</evidence>
<dbReference type="EMBL" id="FNIR01000005">
    <property type="protein sequence ID" value="SDO41885.1"/>
    <property type="molecule type" value="Genomic_DNA"/>
</dbReference>
<dbReference type="GO" id="GO:0042597">
    <property type="term" value="C:periplasmic space"/>
    <property type="evidence" value="ECO:0007669"/>
    <property type="project" value="UniProtKB-ARBA"/>
</dbReference>
<dbReference type="Gene3D" id="3.10.105.10">
    <property type="entry name" value="Dipeptide-binding Protein, Domain 3"/>
    <property type="match status" value="1"/>
</dbReference>
<evidence type="ECO:0000256" key="5">
    <source>
        <dbReference type="SAM" id="SignalP"/>
    </source>
</evidence>
<comment type="similarity">
    <text evidence="1">Belongs to the bacterial solute-binding protein 5 family.</text>
</comment>
<sequence length="530" mass="55525">MPRPTLRPSRRRWVAVAALALVATLTACTSQSSGGGGAGGDASTLQLQFPGAPISLNPALGGNGGSSVFTMLAYDPLIYLSGDGDLVPDLATSWDYVGEGNTVFELQLRDDVTFSDGSPMDADAVVASMEYFLQAGGSLAGQVGDVQSVEATDESTVRVTYGRPNPDAASTMTQYFGLGVVIGPAGLADPDSLLNASQGTGQYTYDAGSSVTGDRYTYQRNDGYWNPDAQQYDTVVVRVIGDPNAVLSAAQTGQLDVAEGDTSTLSLAQDAGLGVVTAPFFNWSLVLADRAGTINPALADERVRRAMGYALDRDSIAGALGPDTFAPSTQVILPDLDGYVDDDAAGYDFDLDEAKQLMAEAGYADGFSMTLLTQPVLDPNTAISQAVASALGEIGITVDLQVESTGVPAFIQAGTSDRYEALMWPSAGADMAQVTNQILAPGTVFNPFDSTDPQVQDLLGQAFAATGQQRTDLYEQANERLEQLAWVVPVISTQNIYYVAEDITGVTASVQNPNPMPVAPEADLAWRPAS</sequence>
<dbReference type="PROSITE" id="PS51257">
    <property type="entry name" value="PROKAR_LIPOPROTEIN"/>
    <property type="match status" value="1"/>
</dbReference>
<dbReference type="PANTHER" id="PTHR30290">
    <property type="entry name" value="PERIPLASMIC BINDING COMPONENT OF ABC TRANSPORTER"/>
    <property type="match status" value="1"/>
</dbReference>
<evidence type="ECO:0000313" key="7">
    <source>
        <dbReference type="EMBL" id="SDO41885.1"/>
    </source>
</evidence>
<dbReference type="Proteomes" id="UP000199088">
    <property type="component" value="Unassembled WGS sequence"/>
</dbReference>
<dbReference type="SUPFAM" id="SSF53850">
    <property type="entry name" value="Periplasmic binding protein-like II"/>
    <property type="match status" value="1"/>
</dbReference>
<reference evidence="8" key="1">
    <citation type="submission" date="2016-10" db="EMBL/GenBank/DDBJ databases">
        <authorList>
            <person name="Varghese N."/>
            <person name="Submissions S."/>
        </authorList>
    </citation>
    <scope>NUCLEOTIDE SEQUENCE [LARGE SCALE GENOMIC DNA]</scope>
    <source>
        <strain evidence="8">DSM 45843</strain>
    </source>
</reference>
<feature type="domain" description="Solute-binding protein family 5" evidence="6">
    <location>
        <begin position="86"/>
        <end position="417"/>
    </location>
</feature>
<keyword evidence="3 5" id="KW-0732">Signal</keyword>
<feature type="chain" id="PRO_5038816611" evidence="5">
    <location>
        <begin position="28"/>
        <end position="530"/>
    </location>
</feature>
<keyword evidence="8" id="KW-1185">Reference proteome</keyword>
<proteinExistence type="inferred from homology"/>
<evidence type="ECO:0000256" key="1">
    <source>
        <dbReference type="ARBA" id="ARBA00005695"/>
    </source>
</evidence>